<reference evidence="4 5" key="1">
    <citation type="submission" date="2016-09" db="EMBL/GenBank/DDBJ databases">
        <title>Chromobacterium muskegensis sp. nov., an insecticidal bacterium isolated from Sphagnum bogs.</title>
        <authorList>
            <person name="Sparks M.E."/>
            <person name="Blackburn M.B."/>
            <person name="Gundersen-Rindal D.E."/>
            <person name="Mitchell A."/>
            <person name="Farrar R."/>
            <person name="Kuhar D."/>
        </authorList>
    </citation>
    <scope>NUCLEOTIDE SEQUENCE [LARGE SCALE GENOMIC DNA]</scope>
    <source>
        <strain evidence="3 5">14B-1</strain>
        <strain evidence="2 4">37-2</strain>
    </source>
</reference>
<evidence type="ECO:0008006" key="6">
    <source>
        <dbReference type="Google" id="ProtNLM"/>
    </source>
</evidence>
<dbReference type="Proteomes" id="UP000180280">
    <property type="component" value="Unassembled WGS sequence"/>
</dbReference>
<name>A0A1S1X3F8_9NEIS</name>
<comment type="caution">
    <text evidence="2">The sequence shown here is derived from an EMBL/GenBank/DDBJ whole genome shotgun (WGS) entry which is preliminary data.</text>
</comment>
<gene>
    <name evidence="3" type="ORF">BI344_06910</name>
    <name evidence="2" type="ORF">BI347_11215</name>
</gene>
<dbReference type="EMBL" id="MKCT01000017">
    <property type="protein sequence ID" value="OHX20221.1"/>
    <property type="molecule type" value="Genomic_DNA"/>
</dbReference>
<protein>
    <recommendedName>
        <fullName evidence="6">Histidine phosphatase family protein</fullName>
    </recommendedName>
</protein>
<dbReference type="EMBL" id="MKCS01000001">
    <property type="protein sequence ID" value="OHX14013.1"/>
    <property type="molecule type" value="Genomic_DNA"/>
</dbReference>
<organism evidence="2 4">
    <name type="scientific">Chromobacterium sphagni</name>
    <dbReference type="NCBI Taxonomy" id="1903179"/>
    <lineage>
        <taxon>Bacteria</taxon>
        <taxon>Pseudomonadati</taxon>
        <taxon>Pseudomonadota</taxon>
        <taxon>Betaproteobacteria</taxon>
        <taxon>Neisseriales</taxon>
        <taxon>Chromobacteriaceae</taxon>
        <taxon>Chromobacterium</taxon>
    </lineage>
</organism>
<evidence type="ECO:0000313" key="3">
    <source>
        <dbReference type="EMBL" id="OHX20221.1"/>
    </source>
</evidence>
<dbReference type="RefSeq" id="WP_071112646.1">
    <property type="nucleotide sequence ID" value="NZ_MKCS01000001.1"/>
</dbReference>
<sequence>MNTFFSRARRTVPAILLLLAAHANAATETIVMIRHGEKPDQGLGQLTCQGLNRALALPRVLTSAFGTPDAIFAPDPATQVSDSGSNYYYVRPLATIEPTAISLGMPVNTGYGFTQTSDLAAKLTGAGYANATVFVAWEHKKIVTLAKQIFADLKQSANIPSWSGSDFDSIYVITINGSGSQRSASFSIQTQGLNGQSTVCPGAN</sequence>
<proteinExistence type="predicted"/>
<feature type="signal peptide" evidence="1">
    <location>
        <begin position="1"/>
        <end position="25"/>
    </location>
</feature>
<evidence type="ECO:0000256" key="1">
    <source>
        <dbReference type="SAM" id="SignalP"/>
    </source>
</evidence>
<accession>A0A1S1X3F8</accession>
<feature type="chain" id="PRO_5010338509" description="Histidine phosphatase family protein" evidence="1">
    <location>
        <begin position="26"/>
        <end position="204"/>
    </location>
</feature>
<evidence type="ECO:0000313" key="2">
    <source>
        <dbReference type="EMBL" id="OHX14013.1"/>
    </source>
</evidence>
<dbReference type="OrthoDB" id="7001291at2"/>
<dbReference type="Proteomes" id="UP000180088">
    <property type="component" value="Unassembled WGS sequence"/>
</dbReference>
<evidence type="ECO:0000313" key="4">
    <source>
        <dbReference type="Proteomes" id="UP000180088"/>
    </source>
</evidence>
<evidence type="ECO:0000313" key="5">
    <source>
        <dbReference type="Proteomes" id="UP000180280"/>
    </source>
</evidence>
<keyword evidence="5" id="KW-1185">Reference proteome</keyword>
<dbReference type="STRING" id="1903179.BI347_11215"/>
<keyword evidence="1" id="KW-0732">Signal</keyword>
<dbReference type="AlphaFoldDB" id="A0A1S1X3F8"/>